<dbReference type="GO" id="GO:0016301">
    <property type="term" value="F:kinase activity"/>
    <property type="evidence" value="ECO:0007669"/>
    <property type="project" value="UniProtKB-KW"/>
</dbReference>
<dbReference type="Gene3D" id="3.30.565.10">
    <property type="entry name" value="Histidine kinase-like ATPase, C-terminal domain"/>
    <property type="match status" value="1"/>
</dbReference>
<accession>A0ABT9EJT7</accession>
<name>A0ABT9EJT7_9SPHN</name>
<proteinExistence type="predicted"/>
<evidence type="ECO:0000313" key="3">
    <source>
        <dbReference type="EMBL" id="MDP1027235.1"/>
    </source>
</evidence>
<keyword evidence="1" id="KW-0472">Membrane</keyword>
<dbReference type="InterPro" id="IPR050640">
    <property type="entry name" value="Bact_2-comp_sensor_kinase"/>
</dbReference>
<keyword evidence="4" id="KW-1185">Reference proteome</keyword>
<protein>
    <submittedName>
        <fullName evidence="3">Histidine kinase</fullName>
    </submittedName>
</protein>
<dbReference type="InterPro" id="IPR003594">
    <property type="entry name" value="HATPase_dom"/>
</dbReference>
<keyword evidence="3" id="KW-0418">Kinase</keyword>
<dbReference type="PANTHER" id="PTHR34220">
    <property type="entry name" value="SENSOR HISTIDINE KINASE YPDA"/>
    <property type="match status" value="1"/>
</dbReference>
<dbReference type="SUPFAM" id="SSF55874">
    <property type="entry name" value="ATPase domain of HSP90 chaperone/DNA topoisomerase II/histidine kinase"/>
    <property type="match status" value="1"/>
</dbReference>
<evidence type="ECO:0000259" key="2">
    <source>
        <dbReference type="PROSITE" id="PS50109"/>
    </source>
</evidence>
<dbReference type="SMART" id="SM00387">
    <property type="entry name" value="HATPase_c"/>
    <property type="match status" value="1"/>
</dbReference>
<feature type="transmembrane region" description="Helical" evidence="1">
    <location>
        <begin position="71"/>
        <end position="95"/>
    </location>
</feature>
<keyword evidence="3" id="KW-0808">Transferase</keyword>
<feature type="transmembrane region" description="Helical" evidence="1">
    <location>
        <begin position="138"/>
        <end position="162"/>
    </location>
</feature>
<sequence>MATLPASAAGAPAAARSTAVTGRSRRPTWNVRPFFENKPRAFWTLQAVGWGGYLLLRGVTAISNGIRLDIIIPIIVEAIVGYCITLILSACYGYYRRLPRVVEVFLAIGTLAAATFFYASLIAFAYSFMRNGVPGITVTGIAGAVFLTFVMLASWSALYYAINFYIVVEEQLHEMRALELQASSAQLAMLRYQLNPHFLFNTLNSISTLVLLKQTDRANAMLSRLSSFLRYTLANEPTAHVTVAAEIETLKLYLEIEKMRFETRLRTEFDIDPRAERALLPSLLLQPLVENAIKYAVTPQEEGADICVRVRFAGERVQIAVSDTGPGLNEARISPSLSTGVGLANIRERLVQAYGPDQRFETRSTPAGGFSVEIEIPFQLNDLNKEVA</sequence>
<dbReference type="Pfam" id="PF02518">
    <property type="entry name" value="HATPase_c"/>
    <property type="match status" value="1"/>
</dbReference>
<reference evidence="3 4" key="1">
    <citation type="submission" date="2023-07" db="EMBL/GenBank/DDBJ databases">
        <authorList>
            <person name="Kim M.K."/>
        </authorList>
    </citation>
    <scope>NUCLEOTIDE SEQUENCE [LARGE SCALE GENOMIC DNA]</scope>
    <source>
        <strain evidence="3 4">KR1UV-12</strain>
    </source>
</reference>
<dbReference type="PROSITE" id="PS50109">
    <property type="entry name" value="HIS_KIN"/>
    <property type="match status" value="1"/>
</dbReference>
<dbReference type="PANTHER" id="PTHR34220:SF7">
    <property type="entry name" value="SENSOR HISTIDINE KINASE YPDA"/>
    <property type="match status" value="1"/>
</dbReference>
<keyword evidence="1" id="KW-0812">Transmembrane</keyword>
<dbReference type="InterPro" id="IPR010559">
    <property type="entry name" value="Sig_transdc_His_kin_internal"/>
</dbReference>
<evidence type="ECO:0000256" key="1">
    <source>
        <dbReference type="SAM" id="Phobius"/>
    </source>
</evidence>
<feature type="transmembrane region" description="Helical" evidence="1">
    <location>
        <begin position="101"/>
        <end position="126"/>
    </location>
</feature>
<evidence type="ECO:0000313" key="4">
    <source>
        <dbReference type="Proteomes" id="UP001230685"/>
    </source>
</evidence>
<dbReference type="Pfam" id="PF06580">
    <property type="entry name" value="His_kinase"/>
    <property type="match status" value="1"/>
</dbReference>
<organism evidence="3 4">
    <name type="scientific">Sphingomonas aurea</name>
    <dbReference type="NCBI Taxonomy" id="3063994"/>
    <lineage>
        <taxon>Bacteria</taxon>
        <taxon>Pseudomonadati</taxon>
        <taxon>Pseudomonadota</taxon>
        <taxon>Alphaproteobacteria</taxon>
        <taxon>Sphingomonadales</taxon>
        <taxon>Sphingomonadaceae</taxon>
        <taxon>Sphingomonas</taxon>
    </lineage>
</organism>
<feature type="domain" description="Histidine kinase" evidence="2">
    <location>
        <begin position="284"/>
        <end position="380"/>
    </location>
</feature>
<gene>
    <name evidence="3" type="ORF">Q5H91_08430</name>
</gene>
<comment type="caution">
    <text evidence="3">The sequence shown here is derived from an EMBL/GenBank/DDBJ whole genome shotgun (WGS) entry which is preliminary data.</text>
</comment>
<dbReference type="Proteomes" id="UP001230685">
    <property type="component" value="Unassembled WGS sequence"/>
</dbReference>
<dbReference type="InterPro" id="IPR036890">
    <property type="entry name" value="HATPase_C_sf"/>
</dbReference>
<dbReference type="RefSeq" id="WP_305172947.1">
    <property type="nucleotide sequence ID" value="NZ_JAUUDS010000003.1"/>
</dbReference>
<keyword evidence="1" id="KW-1133">Transmembrane helix</keyword>
<dbReference type="EMBL" id="JAUUDS010000003">
    <property type="protein sequence ID" value="MDP1027235.1"/>
    <property type="molecule type" value="Genomic_DNA"/>
</dbReference>
<dbReference type="InterPro" id="IPR005467">
    <property type="entry name" value="His_kinase_dom"/>
</dbReference>